<reference evidence="4" key="1">
    <citation type="submission" date="2009-08" db="EMBL/GenBank/DDBJ databases">
        <title>Annotation of Salpingoeca rosetta.</title>
        <authorList>
            <consortium name="The Broad Institute Genome Sequencing Platform"/>
            <person name="Russ C."/>
            <person name="Cuomo C."/>
            <person name="Burger G."/>
            <person name="Gray M.W."/>
            <person name="Holland P.W.H."/>
            <person name="King N."/>
            <person name="Lang F.B.F."/>
            <person name="Roger A.J."/>
            <person name="Ruiz-Trillo I."/>
            <person name="Young S.K."/>
            <person name="Zeng Q."/>
            <person name="Gargeya S."/>
            <person name="Alvarado L."/>
            <person name="Berlin A."/>
            <person name="Chapman S.B."/>
            <person name="Chen Z."/>
            <person name="Freedman E."/>
            <person name="Gellesch M."/>
            <person name="Goldberg J."/>
            <person name="Griggs A."/>
            <person name="Gujja S."/>
            <person name="Heilman E."/>
            <person name="Heiman D."/>
            <person name="Howarth C."/>
            <person name="Mehta T."/>
            <person name="Neiman D."/>
            <person name="Pearson M."/>
            <person name="Roberts A."/>
            <person name="Saif S."/>
            <person name="Shea T."/>
            <person name="Shenoy N."/>
            <person name="Sisk P."/>
            <person name="Stolte C."/>
            <person name="Sykes S."/>
            <person name="White J."/>
            <person name="Yandava C."/>
            <person name="Haas B."/>
            <person name="Nusbaum C."/>
            <person name="Birren B."/>
        </authorList>
    </citation>
    <scope>NUCLEOTIDE SEQUENCE [LARGE SCALE GENOMIC DNA]</scope>
    <source>
        <strain evidence="4">ATCC 50818</strain>
    </source>
</reference>
<feature type="domain" description="GATA-type" evidence="3">
    <location>
        <begin position="817"/>
        <end position="850"/>
    </location>
</feature>
<dbReference type="EMBL" id="GL832977">
    <property type="protein sequence ID" value="EGD77246.1"/>
    <property type="molecule type" value="Genomic_DNA"/>
</dbReference>
<keyword evidence="5" id="KW-1185">Reference proteome</keyword>
<evidence type="ECO:0000259" key="3">
    <source>
        <dbReference type="PROSITE" id="PS50114"/>
    </source>
</evidence>
<dbReference type="GO" id="GO:0005634">
    <property type="term" value="C:nucleus"/>
    <property type="evidence" value="ECO:0007669"/>
    <property type="project" value="TreeGrafter"/>
</dbReference>
<feature type="compositionally biased region" description="Acidic residues" evidence="2">
    <location>
        <begin position="628"/>
        <end position="643"/>
    </location>
</feature>
<dbReference type="GO" id="GO:0008270">
    <property type="term" value="F:zinc ion binding"/>
    <property type="evidence" value="ECO:0007669"/>
    <property type="project" value="UniProtKB-KW"/>
</dbReference>
<dbReference type="AlphaFoldDB" id="F2UJE7"/>
<organism evidence="5">
    <name type="scientific">Salpingoeca rosetta (strain ATCC 50818 / BSB-021)</name>
    <dbReference type="NCBI Taxonomy" id="946362"/>
    <lineage>
        <taxon>Eukaryota</taxon>
        <taxon>Choanoflagellata</taxon>
        <taxon>Craspedida</taxon>
        <taxon>Salpingoecidae</taxon>
        <taxon>Salpingoeca</taxon>
    </lineage>
</organism>
<feature type="compositionally biased region" description="Low complexity" evidence="2">
    <location>
        <begin position="718"/>
        <end position="733"/>
    </location>
</feature>
<sequence length="892" mass="93603">MDHPAAARNSHRLSPPHISHATHLETTSLPQAPCYTNQYQPTPASCLPAPIATAPTFALPCAEEPSLDRLSSDVTAAGPSALYAFLVSWAASQGNSGTRLSVRDLAQFFQRQHDDNEVFALPELESHDHADSSTYLAGPISPSSSSNNINSNNNPANNPASAITAIATDRSDLNGSSTHHCHNSFYAQGNECDHHDDNDDDDDAASSEMGFPQALLQEDGVTNFSVGGGASMPATDDEHDSDVAEHEPASPPPASTTHDNDDHDHDHNDHNDNRDGGCDYADRGGVITATSTAIASSGARHSGSSLLSSGLDDDDDSGAYRQYTNDMDTYMCDDAMLTPVHTSAGRTTAATRVPPASAMDQPFLLHGGGNAWMTTTTASTTTMRTTTAPATSCNAVTSMATDGSMLDAFGSSPQGRTPAAAAINNEADTNDDGNTTKAMGRDVNGGYSGSGGMMAMASPGGFPSDLPLHLSGTTTPTARAVTSAGPMMTATTLPSDVPPLHGGVAPSSTADMMPPMNMYLGNTNNPFSTNENNLDFLTDDLAAAEYGQGMPSASGANTAATIAPSTTAATAGMGGLVGFDAPDFSFPVGVSVSPPGEHAIPPHMAFVDSAATASQFAHRACRQHQHGDDDDDNDDDTACDGDCDGSGGGQMMDERHDHDDGSAASDDDDGHGGGHGDGPQTKRAKKTPSSSGSTGNSKTRGNKKRGTNSGSGGGKRGGSASNNSSGHQQQQQQRVRRNDPRRLLQTHMQTMPRESVVKMAQLIADRHPAAVQPCAESAVFTVNFDVIPEPSLRQLLQIAKKEPKLHKLSTSPHMGRRNASKVCDSCKTTKTPVWREVDNRYFCNACGLRYHKLMFRCPNPKCRYVPHHADLGKECGRCGLQLPSVPVKPVRA</sequence>
<dbReference type="GO" id="GO:0043565">
    <property type="term" value="F:sequence-specific DNA binding"/>
    <property type="evidence" value="ECO:0007669"/>
    <property type="project" value="InterPro"/>
</dbReference>
<dbReference type="OrthoDB" id="515401at2759"/>
<dbReference type="STRING" id="946362.F2UJE7"/>
<accession>F2UJE7</accession>
<dbReference type="KEGG" id="sre:PTSG_08338"/>
<dbReference type="PROSITE" id="PS50114">
    <property type="entry name" value="GATA_ZN_FINGER_2"/>
    <property type="match status" value="1"/>
</dbReference>
<dbReference type="Gene3D" id="3.30.50.10">
    <property type="entry name" value="Erythroid Transcription Factor GATA-1, subunit A"/>
    <property type="match status" value="1"/>
</dbReference>
<dbReference type="SMART" id="SM00401">
    <property type="entry name" value="ZnF_GATA"/>
    <property type="match status" value="1"/>
</dbReference>
<keyword evidence="1" id="KW-0863">Zinc-finger</keyword>
<feature type="region of interest" description="Disordered" evidence="2">
    <location>
        <begin position="222"/>
        <end position="279"/>
    </location>
</feature>
<dbReference type="InterPro" id="IPR000679">
    <property type="entry name" value="Znf_GATA"/>
</dbReference>
<feature type="region of interest" description="Disordered" evidence="2">
    <location>
        <begin position="130"/>
        <end position="157"/>
    </location>
</feature>
<keyword evidence="1" id="KW-0479">Metal-binding</keyword>
<name>F2UJE7_SALR5</name>
<dbReference type="PANTHER" id="PTHR47341">
    <property type="entry name" value="GATA-TYPE ZINC FINGER PROTEIN 1"/>
    <property type="match status" value="1"/>
</dbReference>
<feature type="compositionally biased region" description="Low complexity" evidence="2">
    <location>
        <begin position="139"/>
        <end position="157"/>
    </location>
</feature>
<gene>
    <name evidence="4" type="ORF">PTSG_08338</name>
</gene>
<dbReference type="PANTHER" id="PTHR47341:SF1">
    <property type="entry name" value="GATA-TYPE ZINC FINGER PROTEIN 1"/>
    <property type="match status" value="1"/>
</dbReference>
<dbReference type="GO" id="GO:0006357">
    <property type="term" value="P:regulation of transcription by RNA polymerase II"/>
    <property type="evidence" value="ECO:0007669"/>
    <property type="project" value="TreeGrafter"/>
</dbReference>
<feature type="compositionally biased region" description="Low complexity" evidence="2">
    <location>
        <begin position="294"/>
        <end position="310"/>
    </location>
</feature>
<dbReference type="CDD" id="cd00202">
    <property type="entry name" value="ZnF_GATA"/>
    <property type="match status" value="1"/>
</dbReference>
<dbReference type="InterPro" id="IPR013088">
    <property type="entry name" value="Znf_NHR/GATA"/>
</dbReference>
<dbReference type="Proteomes" id="UP000007799">
    <property type="component" value="Unassembled WGS sequence"/>
</dbReference>
<evidence type="ECO:0000313" key="5">
    <source>
        <dbReference type="Proteomes" id="UP000007799"/>
    </source>
</evidence>
<evidence type="ECO:0000256" key="1">
    <source>
        <dbReference type="PROSITE-ProRule" id="PRU00094"/>
    </source>
</evidence>
<proteinExistence type="predicted"/>
<dbReference type="SUPFAM" id="SSF57716">
    <property type="entry name" value="Glucocorticoid receptor-like (DNA-binding domain)"/>
    <property type="match status" value="1"/>
</dbReference>
<evidence type="ECO:0000313" key="4">
    <source>
        <dbReference type="EMBL" id="EGD77246.1"/>
    </source>
</evidence>
<feature type="compositionally biased region" description="Basic and acidic residues" evidence="2">
    <location>
        <begin position="652"/>
        <end position="661"/>
    </location>
</feature>
<keyword evidence="1" id="KW-0862">Zinc</keyword>
<dbReference type="InterPro" id="IPR053116">
    <property type="entry name" value="GATA-type_Znf_Regulator"/>
</dbReference>
<feature type="compositionally biased region" description="Polar residues" evidence="2">
    <location>
        <begin position="687"/>
        <end position="699"/>
    </location>
</feature>
<dbReference type="InParanoid" id="F2UJE7"/>
<feature type="compositionally biased region" description="Basic and acidic residues" evidence="2">
    <location>
        <begin position="258"/>
        <end position="279"/>
    </location>
</feature>
<evidence type="ECO:0000256" key="2">
    <source>
        <dbReference type="SAM" id="MobiDB-lite"/>
    </source>
</evidence>
<protein>
    <recommendedName>
        <fullName evidence="3">GATA-type domain-containing protein</fullName>
    </recommendedName>
</protein>
<dbReference type="RefSeq" id="XP_004990590.1">
    <property type="nucleotide sequence ID" value="XM_004990533.1"/>
</dbReference>
<feature type="region of interest" description="Disordered" evidence="2">
    <location>
        <begin position="294"/>
        <end position="320"/>
    </location>
</feature>
<dbReference type="GeneID" id="16071149"/>
<feature type="region of interest" description="Disordered" evidence="2">
    <location>
        <begin position="622"/>
        <end position="740"/>
    </location>
</feature>
<dbReference type="Pfam" id="PF00320">
    <property type="entry name" value="GATA"/>
    <property type="match status" value="1"/>
</dbReference>
<dbReference type="GO" id="GO:0007283">
    <property type="term" value="P:spermatogenesis"/>
    <property type="evidence" value="ECO:0007669"/>
    <property type="project" value="TreeGrafter"/>
</dbReference>